<dbReference type="EMBL" id="FN649760">
    <property type="protein sequence ID" value="CBJ28523.1"/>
    <property type="molecule type" value="Genomic_DNA"/>
</dbReference>
<evidence type="ECO:0000256" key="1">
    <source>
        <dbReference type="SAM" id="MobiDB-lite"/>
    </source>
</evidence>
<accession>D7FHG1</accession>
<sequence length="314" mass="35094">MDTMLPPLGEGLPLHSSLRQVALLDPPPPLSSVASRDRPHLEPIRTTKLNDDAAESSSSSGGIAPKKAQEQHDARAASGTTTALLSPPTSPPRLCSISPTPSRGVPKMGSMDDSYCDRYRSTSSFGWYEETAAFESMDAPQSKAFCQVSDWRNLETWDGGRHEPQEEAATVEFVVPNAQVTTTKTFRQGMGQQPEPYAVSIGSTRVRRLSPFAVHAEYQVLVSTKDQVHKSWKRYSDFKLLAEYAKISDLRDTVKAWAHIQQTQRWFRCLEANYLKTKCSLLERFLAQFLFEVPTPSLLMNFVGAQQPGFVRRR</sequence>
<protein>
    <recommendedName>
        <fullName evidence="4">PX domain-containing protein</fullName>
    </recommendedName>
</protein>
<feature type="region of interest" description="Disordered" evidence="1">
    <location>
        <begin position="19"/>
        <end position="109"/>
    </location>
</feature>
<feature type="compositionally biased region" description="Basic and acidic residues" evidence="1">
    <location>
        <begin position="35"/>
        <end position="51"/>
    </location>
</feature>
<dbReference type="eggNOG" id="ENOG502RHZN">
    <property type="taxonomic scope" value="Eukaryota"/>
</dbReference>
<proteinExistence type="predicted"/>
<gene>
    <name evidence="2" type="ORF">Esi_0108_0019</name>
</gene>
<evidence type="ECO:0000313" key="3">
    <source>
        <dbReference type="Proteomes" id="UP000002630"/>
    </source>
</evidence>
<feature type="compositionally biased region" description="Low complexity" evidence="1">
    <location>
        <begin position="78"/>
        <end position="96"/>
    </location>
</feature>
<organism evidence="2 3">
    <name type="scientific">Ectocarpus siliculosus</name>
    <name type="common">Brown alga</name>
    <name type="synonym">Conferva siliculosa</name>
    <dbReference type="NCBI Taxonomy" id="2880"/>
    <lineage>
        <taxon>Eukaryota</taxon>
        <taxon>Sar</taxon>
        <taxon>Stramenopiles</taxon>
        <taxon>Ochrophyta</taxon>
        <taxon>PX clade</taxon>
        <taxon>Phaeophyceae</taxon>
        <taxon>Ectocarpales</taxon>
        <taxon>Ectocarpaceae</taxon>
        <taxon>Ectocarpus</taxon>
    </lineage>
</organism>
<dbReference type="Proteomes" id="UP000002630">
    <property type="component" value="Unassembled WGS sequence"/>
</dbReference>
<dbReference type="Gene3D" id="3.30.1520.10">
    <property type="entry name" value="Phox-like domain"/>
    <property type="match status" value="1"/>
</dbReference>
<evidence type="ECO:0000313" key="2">
    <source>
        <dbReference type="EMBL" id="CBJ28523.1"/>
    </source>
</evidence>
<dbReference type="OrthoDB" id="10292301at2759"/>
<dbReference type="InParanoid" id="D7FHG1"/>
<name>D7FHG1_ECTSI</name>
<dbReference type="InterPro" id="IPR036871">
    <property type="entry name" value="PX_dom_sf"/>
</dbReference>
<dbReference type="SUPFAM" id="SSF64268">
    <property type="entry name" value="PX domain"/>
    <property type="match status" value="1"/>
</dbReference>
<reference evidence="2 3" key="1">
    <citation type="journal article" date="2010" name="Nature">
        <title>The Ectocarpus genome and the independent evolution of multicellularity in brown algae.</title>
        <authorList>
            <person name="Cock J.M."/>
            <person name="Sterck L."/>
            <person name="Rouze P."/>
            <person name="Scornet D."/>
            <person name="Allen A.E."/>
            <person name="Amoutzias G."/>
            <person name="Anthouard V."/>
            <person name="Artiguenave F."/>
            <person name="Aury J.M."/>
            <person name="Badger J.H."/>
            <person name="Beszteri B."/>
            <person name="Billiau K."/>
            <person name="Bonnet E."/>
            <person name="Bothwell J.H."/>
            <person name="Bowler C."/>
            <person name="Boyen C."/>
            <person name="Brownlee C."/>
            <person name="Carrano C.J."/>
            <person name="Charrier B."/>
            <person name="Cho G.Y."/>
            <person name="Coelho S.M."/>
            <person name="Collen J."/>
            <person name="Corre E."/>
            <person name="Da Silva C."/>
            <person name="Delage L."/>
            <person name="Delaroque N."/>
            <person name="Dittami S.M."/>
            <person name="Doulbeau S."/>
            <person name="Elias M."/>
            <person name="Farnham G."/>
            <person name="Gachon C.M."/>
            <person name="Gschloessl B."/>
            <person name="Heesch S."/>
            <person name="Jabbari K."/>
            <person name="Jubin C."/>
            <person name="Kawai H."/>
            <person name="Kimura K."/>
            <person name="Kloareg B."/>
            <person name="Kupper F.C."/>
            <person name="Lang D."/>
            <person name="Le Bail A."/>
            <person name="Leblanc C."/>
            <person name="Lerouge P."/>
            <person name="Lohr M."/>
            <person name="Lopez P.J."/>
            <person name="Martens C."/>
            <person name="Maumus F."/>
            <person name="Michel G."/>
            <person name="Miranda-Saavedra D."/>
            <person name="Morales J."/>
            <person name="Moreau H."/>
            <person name="Motomura T."/>
            <person name="Nagasato C."/>
            <person name="Napoli C.A."/>
            <person name="Nelson D.R."/>
            <person name="Nyvall-Collen P."/>
            <person name="Peters A.F."/>
            <person name="Pommier C."/>
            <person name="Potin P."/>
            <person name="Poulain J."/>
            <person name="Quesneville H."/>
            <person name="Read B."/>
            <person name="Rensing S.A."/>
            <person name="Ritter A."/>
            <person name="Rousvoal S."/>
            <person name="Samanta M."/>
            <person name="Samson G."/>
            <person name="Schroeder D.C."/>
            <person name="Segurens B."/>
            <person name="Strittmatter M."/>
            <person name="Tonon T."/>
            <person name="Tregear J.W."/>
            <person name="Valentin K."/>
            <person name="von Dassow P."/>
            <person name="Yamagishi T."/>
            <person name="Van de Peer Y."/>
            <person name="Wincker P."/>
        </authorList>
    </citation>
    <scope>NUCLEOTIDE SEQUENCE [LARGE SCALE GENOMIC DNA]</scope>
    <source>
        <strain evidence="3">Ec32 / CCAP1310/4</strain>
    </source>
</reference>
<dbReference type="CDD" id="cd06093">
    <property type="entry name" value="PX_domain"/>
    <property type="match status" value="1"/>
</dbReference>
<dbReference type="AlphaFoldDB" id="D7FHG1"/>
<dbReference type="GO" id="GO:0035091">
    <property type="term" value="F:phosphatidylinositol binding"/>
    <property type="evidence" value="ECO:0007669"/>
    <property type="project" value="InterPro"/>
</dbReference>
<evidence type="ECO:0008006" key="4">
    <source>
        <dbReference type="Google" id="ProtNLM"/>
    </source>
</evidence>
<keyword evidence="3" id="KW-1185">Reference proteome</keyword>